<dbReference type="Proteomes" id="UP000025229">
    <property type="component" value="Plasmid 1"/>
</dbReference>
<dbReference type="EMBL" id="CP007515">
    <property type="protein sequence ID" value="AHY48217.1"/>
    <property type="molecule type" value="Genomic_DNA"/>
</dbReference>
<dbReference type="HOGENOM" id="CLU_2047999_0_0_11"/>
<dbReference type="InterPro" id="IPR011008">
    <property type="entry name" value="Dimeric_a/b-barrel"/>
</dbReference>
<dbReference type="eggNOG" id="COG2329">
    <property type="taxonomic scope" value="Bacteria"/>
</dbReference>
<accession>A0A023X6Z2</accession>
<dbReference type="KEGG" id="rrd:RradSPS_2934"/>
<keyword evidence="1" id="KW-0614">Plasmid</keyword>
<organism evidence="1 2">
    <name type="scientific">Rubrobacter radiotolerans</name>
    <name type="common">Arthrobacter radiotolerans</name>
    <dbReference type="NCBI Taxonomy" id="42256"/>
    <lineage>
        <taxon>Bacteria</taxon>
        <taxon>Bacillati</taxon>
        <taxon>Actinomycetota</taxon>
        <taxon>Rubrobacteria</taxon>
        <taxon>Rubrobacterales</taxon>
        <taxon>Rubrobacteraceae</taxon>
        <taxon>Rubrobacter</taxon>
    </lineage>
</organism>
<geneLocation type="plasmid" evidence="1">
    <name>1</name>
</geneLocation>
<evidence type="ECO:0008006" key="3">
    <source>
        <dbReference type="Google" id="ProtNLM"/>
    </source>
</evidence>
<gene>
    <name evidence="1" type="ORF">RradSPS_2934</name>
</gene>
<protein>
    <recommendedName>
        <fullName evidence="3">Antibiotic biosynthesis monooxygenase</fullName>
    </recommendedName>
</protein>
<proteinExistence type="predicted"/>
<keyword evidence="2" id="KW-1185">Reference proteome</keyword>
<dbReference type="SUPFAM" id="SSF54909">
    <property type="entry name" value="Dimeric alpha+beta barrel"/>
    <property type="match status" value="1"/>
</dbReference>
<evidence type="ECO:0000313" key="1">
    <source>
        <dbReference type="EMBL" id="AHY48217.1"/>
    </source>
</evidence>
<reference evidence="1 2" key="1">
    <citation type="submission" date="2014-03" db="EMBL/GenBank/DDBJ databases">
        <title>Complete genome sequence of the Radio-Resistant Rubrobacter radiotolerans RSPS-4.</title>
        <authorList>
            <person name="Egas C.C."/>
            <person name="Barroso C.C."/>
            <person name="Froufe H.J.C."/>
            <person name="Pacheco J.J."/>
            <person name="Albuquerque L.L."/>
            <person name="da Costa M.M.S."/>
        </authorList>
    </citation>
    <scope>NUCLEOTIDE SEQUENCE [LARGE SCALE GENOMIC DNA]</scope>
    <source>
        <strain evidence="1 2">RSPS-4</strain>
        <plasmid evidence="1 2">1</plasmid>
    </source>
</reference>
<dbReference type="AlphaFoldDB" id="A0A023X6Z2"/>
<evidence type="ECO:0000313" key="2">
    <source>
        <dbReference type="Proteomes" id="UP000025229"/>
    </source>
</evidence>
<name>A0A023X6Z2_RUBRA</name>
<sequence length="120" mass="12958">MFARVSEFGGPPDRTAEGIRIARRQILPVAREQRGFQGIYLLHDPQSGRSLSVTLWETAEDMSVSEQSARRARSASARASGDAVLSVARYRVVLCELVSAPERCGAESSRASASAPPRGL</sequence>